<dbReference type="PANTHER" id="PTHR12707">
    <property type="entry name" value="PINN"/>
    <property type="match status" value="1"/>
</dbReference>
<evidence type="ECO:0000259" key="10">
    <source>
        <dbReference type="Pfam" id="PF04696"/>
    </source>
</evidence>
<feature type="compositionally biased region" description="Basic and acidic residues" evidence="9">
    <location>
        <begin position="152"/>
        <end position="161"/>
    </location>
</feature>
<organism evidence="11 12">
    <name type="scientific">Artemia franciscana</name>
    <name type="common">Brine shrimp</name>
    <name type="synonym">Artemia sanfranciscana</name>
    <dbReference type="NCBI Taxonomy" id="6661"/>
    <lineage>
        <taxon>Eukaryota</taxon>
        <taxon>Metazoa</taxon>
        <taxon>Ecdysozoa</taxon>
        <taxon>Arthropoda</taxon>
        <taxon>Crustacea</taxon>
        <taxon>Branchiopoda</taxon>
        <taxon>Anostraca</taxon>
        <taxon>Artemiidae</taxon>
        <taxon>Artemia</taxon>
    </lineage>
</organism>
<evidence type="ECO:0000256" key="2">
    <source>
        <dbReference type="ARBA" id="ARBA00010386"/>
    </source>
</evidence>
<protein>
    <recommendedName>
        <fullName evidence="10">Pinin/SDK/MemA protein domain-containing protein</fullName>
    </recommendedName>
</protein>
<evidence type="ECO:0000313" key="11">
    <source>
        <dbReference type="EMBL" id="KAK2710310.1"/>
    </source>
</evidence>
<reference evidence="11" key="1">
    <citation type="submission" date="2023-07" db="EMBL/GenBank/DDBJ databases">
        <title>Chromosome-level genome assembly of Artemia franciscana.</title>
        <authorList>
            <person name="Jo E."/>
        </authorList>
    </citation>
    <scope>NUCLEOTIDE SEQUENCE</scope>
    <source>
        <tissue evidence="11">Whole body</tissue>
    </source>
</reference>
<keyword evidence="12" id="KW-1185">Reference proteome</keyword>
<feature type="compositionally biased region" description="Basic and acidic residues" evidence="9">
    <location>
        <begin position="133"/>
        <end position="142"/>
    </location>
</feature>
<keyword evidence="3" id="KW-0507">mRNA processing</keyword>
<dbReference type="Pfam" id="PF04696">
    <property type="entry name" value="Pinin_SDK_memA"/>
    <property type="match status" value="1"/>
</dbReference>
<evidence type="ECO:0000256" key="8">
    <source>
        <dbReference type="SAM" id="Coils"/>
    </source>
</evidence>
<feature type="compositionally biased region" description="Basic and acidic residues" evidence="9">
    <location>
        <begin position="112"/>
        <end position="125"/>
    </location>
</feature>
<evidence type="ECO:0000256" key="3">
    <source>
        <dbReference type="ARBA" id="ARBA00022664"/>
    </source>
</evidence>
<comment type="subcellular location">
    <subcellularLocation>
        <location evidence="1">Nucleus</location>
    </subcellularLocation>
</comment>
<evidence type="ECO:0000256" key="7">
    <source>
        <dbReference type="ARBA" id="ARBA00023242"/>
    </source>
</evidence>
<feature type="region of interest" description="Disordered" evidence="9">
    <location>
        <begin position="368"/>
        <end position="460"/>
    </location>
</feature>
<dbReference type="GO" id="GO:0006397">
    <property type="term" value="P:mRNA processing"/>
    <property type="evidence" value="ECO:0007669"/>
    <property type="project" value="UniProtKB-KW"/>
</dbReference>
<comment type="caution">
    <text evidence="11">The sequence shown here is derived from an EMBL/GenBank/DDBJ whole genome shotgun (WGS) entry which is preliminary data.</text>
</comment>
<keyword evidence="6" id="KW-0508">mRNA splicing</keyword>
<feature type="compositionally biased region" description="Basic and acidic residues" evidence="9">
    <location>
        <begin position="414"/>
        <end position="423"/>
    </location>
</feature>
<dbReference type="Proteomes" id="UP001187531">
    <property type="component" value="Unassembled WGS sequence"/>
</dbReference>
<feature type="coiled-coil region" evidence="8">
    <location>
        <begin position="279"/>
        <end position="317"/>
    </location>
</feature>
<keyword evidence="8" id="KW-0175">Coiled coil</keyword>
<dbReference type="GO" id="GO:0071013">
    <property type="term" value="C:catalytic step 2 spliceosome"/>
    <property type="evidence" value="ECO:0007669"/>
    <property type="project" value="TreeGrafter"/>
</dbReference>
<comment type="similarity">
    <text evidence="2">Belongs to the pinin family.</text>
</comment>
<keyword evidence="4" id="KW-0805">Transcription regulation</keyword>
<evidence type="ECO:0000256" key="9">
    <source>
        <dbReference type="SAM" id="MobiDB-lite"/>
    </source>
</evidence>
<dbReference type="InterPro" id="IPR006786">
    <property type="entry name" value="Pinin_SDK_MemA"/>
</dbReference>
<feature type="compositionally biased region" description="Basic and acidic residues" evidence="9">
    <location>
        <begin position="392"/>
        <end position="408"/>
    </location>
</feature>
<dbReference type="EMBL" id="JAVRJZ010000017">
    <property type="protein sequence ID" value="KAK2710310.1"/>
    <property type="molecule type" value="Genomic_DNA"/>
</dbReference>
<dbReference type="GO" id="GO:0008380">
    <property type="term" value="P:RNA splicing"/>
    <property type="evidence" value="ECO:0007669"/>
    <property type="project" value="UniProtKB-KW"/>
</dbReference>
<keyword evidence="7" id="KW-0539">Nucleus</keyword>
<proteinExistence type="inferred from homology"/>
<evidence type="ECO:0000256" key="5">
    <source>
        <dbReference type="ARBA" id="ARBA00023163"/>
    </source>
</evidence>
<accession>A0AA88L6Z7</accession>
<gene>
    <name evidence="11" type="ORF">QYM36_013831</name>
</gene>
<evidence type="ECO:0000256" key="1">
    <source>
        <dbReference type="ARBA" id="ARBA00004123"/>
    </source>
</evidence>
<dbReference type="AlphaFoldDB" id="A0AA88L6Z7"/>
<dbReference type="InterPro" id="IPR039853">
    <property type="entry name" value="Pinin"/>
</dbReference>
<feature type="region of interest" description="Disordered" evidence="9">
    <location>
        <begin position="30"/>
        <end position="55"/>
    </location>
</feature>
<evidence type="ECO:0000313" key="12">
    <source>
        <dbReference type="Proteomes" id="UP001187531"/>
    </source>
</evidence>
<feature type="domain" description="Pinin/SDK/MemA protein" evidence="10">
    <location>
        <begin position="170"/>
        <end position="293"/>
    </location>
</feature>
<evidence type="ECO:0000256" key="4">
    <source>
        <dbReference type="ARBA" id="ARBA00023015"/>
    </source>
</evidence>
<keyword evidence="5" id="KW-0804">Transcription</keyword>
<name>A0AA88L6Z7_ARTSF</name>
<feature type="region of interest" description="Disordered" evidence="9">
    <location>
        <begin position="95"/>
        <end position="168"/>
    </location>
</feature>
<sequence>MIPTIGTIKAELASAQERLKFVDDSIGRSKRVGYQDSGKNGSFQQHKRIKGEEGEIIASESEKIYTQHSSANESDLRKRLSGKRVVPSFTDLSGKRQKRYSDLSDELPPVIESRRAKYGESDDSGRTSNRNLKNRDLPDVRPRLTSRVIPPQDDRTRDDVVKMQGQNKAVKERNRRIFGALLGTLSKFQKEETSIHKEQENRRAEAEKRIEEKEEKERQMLKLKREELIIEKKIQEFQVIHLQRKMERVRQFEEWMKNTELLKKFVCTRKKPKIYYLPKILTENSKERLKQSIDEVQDEIKDRQNKLEEELLQMDEAFRVKCEYLKKPRISVEDKTMEYYAEPVNDQETNVENTWETTEENLNRGIETLEPPVSPKVGESPHFYENEGEDNVIEKVVTEEVSKKHQEEISGNEKGGRGKHNSDVESPESPNSQNDVISPMSPDYSSILHKKNPSEMIKAD</sequence>
<feature type="coiled-coil region" evidence="8">
    <location>
        <begin position="189"/>
        <end position="233"/>
    </location>
</feature>
<dbReference type="PANTHER" id="PTHR12707:SF0">
    <property type="entry name" value="PININ"/>
    <property type="match status" value="1"/>
</dbReference>
<evidence type="ECO:0000256" key="6">
    <source>
        <dbReference type="ARBA" id="ARBA00023187"/>
    </source>
</evidence>